<feature type="non-terminal residue" evidence="1">
    <location>
        <position position="1"/>
    </location>
</feature>
<keyword evidence="2" id="KW-1185">Reference proteome</keyword>
<dbReference type="EMBL" id="CAJVQC010033402">
    <property type="protein sequence ID" value="CAG8753837.1"/>
    <property type="molecule type" value="Genomic_DNA"/>
</dbReference>
<evidence type="ECO:0000313" key="2">
    <source>
        <dbReference type="Proteomes" id="UP000789920"/>
    </source>
</evidence>
<accession>A0ACA9QIU4</accession>
<proteinExistence type="predicted"/>
<organism evidence="1 2">
    <name type="scientific">Racocetra persica</name>
    <dbReference type="NCBI Taxonomy" id="160502"/>
    <lineage>
        <taxon>Eukaryota</taxon>
        <taxon>Fungi</taxon>
        <taxon>Fungi incertae sedis</taxon>
        <taxon>Mucoromycota</taxon>
        <taxon>Glomeromycotina</taxon>
        <taxon>Glomeromycetes</taxon>
        <taxon>Diversisporales</taxon>
        <taxon>Gigasporaceae</taxon>
        <taxon>Racocetra</taxon>
    </lineage>
</organism>
<sequence length="83" mass="9314">KGVGLRYFVLFVGVMSCLYSLWDILDDLVVRKVNESDASQFAKLCRCCPAQCWGVIWLFISFIFLGAAVILGIFAFHNNESST</sequence>
<evidence type="ECO:0000313" key="1">
    <source>
        <dbReference type="EMBL" id="CAG8753837.1"/>
    </source>
</evidence>
<dbReference type="Proteomes" id="UP000789920">
    <property type="component" value="Unassembled WGS sequence"/>
</dbReference>
<name>A0ACA9QIU4_9GLOM</name>
<comment type="caution">
    <text evidence="1">The sequence shown here is derived from an EMBL/GenBank/DDBJ whole genome shotgun (WGS) entry which is preliminary data.</text>
</comment>
<protein>
    <submittedName>
        <fullName evidence="1">8134_t:CDS:1</fullName>
    </submittedName>
</protein>
<gene>
    <name evidence="1" type="ORF">RPERSI_LOCUS14470</name>
</gene>
<reference evidence="1" key="1">
    <citation type="submission" date="2021-06" db="EMBL/GenBank/DDBJ databases">
        <authorList>
            <person name="Kallberg Y."/>
            <person name="Tangrot J."/>
            <person name="Rosling A."/>
        </authorList>
    </citation>
    <scope>NUCLEOTIDE SEQUENCE</scope>
    <source>
        <strain evidence="1">MA461A</strain>
    </source>
</reference>